<dbReference type="InterPro" id="IPR002933">
    <property type="entry name" value="Peptidase_M20"/>
</dbReference>
<keyword evidence="6" id="KW-0862">Zinc</keyword>
<dbReference type="RefSeq" id="WP_178734369.1">
    <property type="nucleotide sequence ID" value="NZ_JABUOH010000056.1"/>
</dbReference>
<dbReference type="SUPFAM" id="SSF53187">
    <property type="entry name" value="Zn-dependent exopeptidases"/>
    <property type="match status" value="1"/>
</dbReference>
<dbReference type="SUPFAM" id="SSF55031">
    <property type="entry name" value="Bacterial exopeptidase dimerisation domain"/>
    <property type="match status" value="1"/>
</dbReference>
<evidence type="ECO:0000256" key="5">
    <source>
        <dbReference type="ARBA" id="ARBA00022801"/>
    </source>
</evidence>
<evidence type="ECO:0000256" key="7">
    <source>
        <dbReference type="ARBA" id="ARBA00022997"/>
    </source>
</evidence>
<reference evidence="10 11" key="1">
    <citation type="submission" date="2020-06" db="EMBL/GenBank/DDBJ databases">
        <title>Draft genome sequence of Candidatus Phytoplasma pruni (X-disease group, subgroup 16SrIII-B) strain ChTDIII from Argentina.</title>
        <authorList>
            <person name="Fernandez F.D."/>
            <person name="Zuebert C."/>
            <person name="Huettel B."/>
            <person name="Kube M."/>
            <person name="Conci L.R."/>
        </authorList>
    </citation>
    <scope>NUCLEOTIDE SEQUENCE [LARGE SCALE GENOMIC DNA]</scope>
    <source>
        <strain evidence="10 11">ChTDIII</strain>
    </source>
</reference>
<evidence type="ECO:0000259" key="9">
    <source>
        <dbReference type="Pfam" id="PF07687"/>
    </source>
</evidence>
<protein>
    <submittedName>
        <fullName evidence="10">Dipeptidase PepV</fullName>
    </submittedName>
</protein>
<dbReference type="PANTHER" id="PTHR43808:SF31">
    <property type="entry name" value="N-ACETYL-L-CITRULLINE DEACETYLASE"/>
    <property type="match status" value="1"/>
</dbReference>
<evidence type="ECO:0000256" key="3">
    <source>
        <dbReference type="ARBA" id="ARBA00022670"/>
    </source>
</evidence>
<organism evidence="10 11">
    <name type="scientific">Candidatus Phytoplasma pruni</name>
    <dbReference type="NCBI Taxonomy" id="479893"/>
    <lineage>
        <taxon>Bacteria</taxon>
        <taxon>Bacillati</taxon>
        <taxon>Mycoplasmatota</taxon>
        <taxon>Mollicutes</taxon>
        <taxon>Acholeplasmatales</taxon>
        <taxon>Acholeplasmataceae</taxon>
        <taxon>Candidatus Phytoplasma</taxon>
        <taxon>16SrIII (X-disease group)</taxon>
    </lineage>
</organism>
<dbReference type="Proteomes" id="UP000568109">
    <property type="component" value="Unassembled WGS sequence"/>
</dbReference>
<name>A0A851HD39_9MOLU</name>
<comment type="similarity">
    <text evidence="2">Belongs to the peptidase M20A family.</text>
</comment>
<dbReference type="PROSITE" id="PS00758">
    <property type="entry name" value="ARGE_DAPE_CPG2_1"/>
    <property type="match status" value="1"/>
</dbReference>
<dbReference type="InterPro" id="IPR050072">
    <property type="entry name" value="Peptidase_M20A"/>
</dbReference>
<keyword evidence="11" id="KW-1185">Reference proteome</keyword>
<comment type="caution">
    <text evidence="10">The sequence shown here is derived from an EMBL/GenBank/DDBJ whole genome shotgun (WGS) entry which is preliminary data.</text>
</comment>
<evidence type="ECO:0000256" key="2">
    <source>
        <dbReference type="ARBA" id="ARBA00006247"/>
    </source>
</evidence>
<dbReference type="AlphaFoldDB" id="A0A851HD39"/>
<dbReference type="GO" id="GO:0006508">
    <property type="term" value="P:proteolysis"/>
    <property type="evidence" value="ECO:0007669"/>
    <property type="project" value="UniProtKB-KW"/>
</dbReference>
<evidence type="ECO:0000313" key="11">
    <source>
        <dbReference type="Proteomes" id="UP000568109"/>
    </source>
</evidence>
<accession>A0A851HD39</accession>
<keyword evidence="4" id="KW-0479">Metal-binding</keyword>
<dbReference type="InterPro" id="IPR011650">
    <property type="entry name" value="Peptidase_M20_dimer"/>
</dbReference>
<evidence type="ECO:0000256" key="6">
    <source>
        <dbReference type="ARBA" id="ARBA00022833"/>
    </source>
</evidence>
<dbReference type="Gene3D" id="3.40.630.10">
    <property type="entry name" value="Zn peptidases"/>
    <property type="match status" value="1"/>
</dbReference>
<dbReference type="NCBIfam" id="NF005591">
    <property type="entry name" value="PRK07318.1"/>
    <property type="match status" value="1"/>
</dbReference>
<dbReference type="Pfam" id="PF07687">
    <property type="entry name" value="M20_dimer"/>
    <property type="match status" value="1"/>
</dbReference>
<dbReference type="InterPro" id="IPR001261">
    <property type="entry name" value="ArgE/DapE_CS"/>
</dbReference>
<dbReference type="GO" id="GO:0006526">
    <property type="term" value="P:L-arginine biosynthetic process"/>
    <property type="evidence" value="ECO:0007669"/>
    <property type="project" value="TreeGrafter"/>
</dbReference>
<dbReference type="Gene3D" id="3.30.70.360">
    <property type="match status" value="2"/>
</dbReference>
<evidence type="ECO:0000256" key="4">
    <source>
        <dbReference type="ARBA" id="ARBA00022723"/>
    </source>
</evidence>
<proteinExistence type="inferred from homology"/>
<dbReference type="NCBIfam" id="TIGR01887">
    <property type="entry name" value="dipeptidaselike"/>
    <property type="match status" value="1"/>
</dbReference>
<dbReference type="InterPro" id="IPR036264">
    <property type="entry name" value="Bact_exopeptidase_dim_dom"/>
</dbReference>
<sequence>MFDFKKEVLKREDVIVQTLQDLLRIESELESFKPENKGAPFGPKLKEALAFMLHLGEKDGFKTVNVDGYAGHIEYGNQKDWVGIIGHLDVVPAGNHWTYPPYAAQIVDGKIYARGSQDNKGPVIASYFALRILKELNIPLKKRVKFVLGLDEECEWRCVDHYFEKHPEMPVAGFVPDSYFPLVYAEKGIVVLSLETSTKDPRIISMQGGSKVNVVPDLAQAVLVYEPHYEALFQQYIQKHDINATFIRQNDRITIEVKGAAFHGSAPDQGINANDNLIKILQALNIENNFLNFLNNYVVDSSDGRKIGINHLDAETEHLTLFSGVFNYDGNKASFYLDLRYPKGIKYEDIMTQINQKAQENNIKVNVDFHKALFYQSPQSPLSQTLMKAYQKHTNDLVSQPLTRGSGSFVRTVPNLVAFGPIFPEENALFHQKDENISIETLMKLTMIYTEALYELTSQ</sequence>
<evidence type="ECO:0000313" key="10">
    <source>
        <dbReference type="EMBL" id="NWN45985.1"/>
    </source>
</evidence>
<dbReference type="Pfam" id="PF01546">
    <property type="entry name" value="Peptidase_M20"/>
    <property type="match status" value="1"/>
</dbReference>
<evidence type="ECO:0000256" key="8">
    <source>
        <dbReference type="ARBA" id="ARBA00023049"/>
    </source>
</evidence>
<dbReference type="PANTHER" id="PTHR43808">
    <property type="entry name" value="ACETYLORNITHINE DEACETYLASE"/>
    <property type="match status" value="1"/>
</dbReference>
<dbReference type="GO" id="GO:0016805">
    <property type="term" value="F:dipeptidase activity"/>
    <property type="evidence" value="ECO:0007669"/>
    <property type="project" value="UniProtKB-KW"/>
</dbReference>
<dbReference type="GO" id="GO:0008777">
    <property type="term" value="F:acetylornithine deacetylase activity"/>
    <property type="evidence" value="ECO:0007669"/>
    <property type="project" value="TreeGrafter"/>
</dbReference>
<keyword evidence="5" id="KW-0378">Hydrolase</keyword>
<keyword evidence="8" id="KW-0482">Metalloprotease</keyword>
<gene>
    <name evidence="10" type="primary">pepV</name>
    <name evidence="10" type="ORF">HR065_02730</name>
</gene>
<keyword evidence="3" id="KW-0645">Protease</keyword>
<dbReference type="GO" id="GO:0008237">
    <property type="term" value="F:metallopeptidase activity"/>
    <property type="evidence" value="ECO:0007669"/>
    <property type="project" value="UniProtKB-KW"/>
</dbReference>
<dbReference type="GO" id="GO:0008270">
    <property type="term" value="F:zinc ion binding"/>
    <property type="evidence" value="ECO:0007669"/>
    <property type="project" value="InterPro"/>
</dbReference>
<evidence type="ECO:0000256" key="1">
    <source>
        <dbReference type="ARBA" id="ARBA00001947"/>
    </source>
</evidence>
<feature type="domain" description="Peptidase M20 dimerisation" evidence="9">
    <location>
        <begin position="253"/>
        <end position="363"/>
    </location>
</feature>
<comment type="cofactor">
    <cofactor evidence="1">
        <name>Zn(2+)</name>
        <dbReference type="ChEBI" id="CHEBI:29105"/>
    </cofactor>
</comment>
<keyword evidence="7" id="KW-0224">Dipeptidase</keyword>
<dbReference type="EMBL" id="JABUOH010000056">
    <property type="protein sequence ID" value="NWN45985.1"/>
    <property type="molecule type" value="Genomic_DNA"/>
</dbReference>
<dbReference type="InterPro" id="IPR010964">
    <property type="entry name" value="M20A_pepV-rel"/>
</dbReference>